<dbReference type="GO" id="GO:0098542">
    <property type="term" value="P:defense response to other organism"/>
    <property type="evidence" value="ECO:0007669"/>
    <property type="project" value="InterPro"/>
</dbReference>
<evidence type="ECO:0000256" key="4">
    <source>
        <dbReference type="SAM" id="Phobius"/>
    </source>
</evidence>
<evidence type="ECO:0008006" key="8">
    <source>
        <dbReference type="Google" id="ProtNLM"/>
    </source>
</evidence>
<keyword evidence="4" id="KW-1133">Transmembrane helix</keyword>
<gene>
    <name evidence="6" type="ORF">KIW84_024187</name>
</gene>
<dbReference type="GO" id="GO:0005886">
    <property type="term" value="C:plasma membrane"/>
    <property type="evidence" value="ECO:0007669"/>
    <property type="project" value="TreeGrafter"/>
</dbReference>
<evidence type="ECO:0000256" key="2">
    <source>
        <dbReference type="ARBA" id="ARBA00023136"/>
    </source>
</evidence>
<keyword evidence="5" id="KW-0732">Signal</keyword>
<keyword evidence="4" id="KW-0812">Transmembrane</keyword>
<feature type="compositionally biased region" description="Basic residues" evidence="3">
    <location>
        <begin position="49"/>
        <end position="60"/>
    </location>
</feature>
<sequence length="257" mass="29133">QITLHGLILIFVTSLISMPSPQNIHQQDHHDQAHHHDHDHDQDQDHNHNHPQPHHRKPKKRIVTHQNGNTNFFIWLAAILCTIIAIGVVIGGVVVFVGYIVIHPRVPTISISNAHLDLFRNDYAGLLQTQISISVMAQNGNFKAHATFSNIKFKLSYQGQGIAYMVADTFDVPKNNSRFLDYVVQSSSIPLTPDQMEVVDDSWKRNIVGFDLKGDARTQWRIGPFGSFKFGCKLECRLRFHPMNGSYIPSRCTSQSK</sequence>
<evidence type="ECO:0000256" key="3">
    <source>
        <dbReference type="SAM" id="MobiDB-lite"/>
    </source>
</evidence>
<dbReference type="AlphaFoldDB" id="A0A9D5BCL2"/>
<dbReference type="Gramene" id="Psat02G0418700-T1">
    <property type="protein sequence ID" value="KAI5438351.1"/>
    <property type="gene ID" value="KIW84_024187"/>
</dbReference>
<dbReference type="PANTHER" id="PTHR31234:SF66">
    <property type="entry name" value="LATE EMBRYOGENESIS ABUNDANT PROTEIN"/>
    <property type="match status" value="1"/>
</dbReference>
<dbReference type="EMBL" id="JAMSHJ010000002">
    <property type="protein sequence ID" value="KAI5438351.1"/>
    <property type="molecule type" value="Genomic_DNA"/>
</dbReference>
<feature type="compositionally biased region" description="Basic and acidic residues" evidence="3">
    <location>
        <begin position="26"/>
        <end position="48"/>
    </location>
</feature>
<dbReference type="InterPro" id="IPR044839">
    <property type="entry name" value="NDR1-like"/>
</dbReference>
<dbReference type="PANTHER" id="PTHR31234">
    <property type="entry name" value="LATE EMBRYOGENESIS ABUNDANT (LEA) HYDROXYPROLINE-RICH GLYCOPROTEIN FAMILY"/>
    <property type="match status" value="1"/>
</dbReference>
<feature type="chain" id="PRO_5039016776" description="Late embryogenesis abundant protein LEA-2 subgroup domain-containing protein" evidence="5">
    <location>
        <begin position="18"/>
        <end position="257"/>
    </location>
</feature>
<keyword evidence="2 4" id="KW-0472">Membrane</keyword>
<feature type="transmembrane region" description="Helical" evidence="4">
    <location>
        <begin position="72"/>
        <end position="102"/>
    </location>
</feature>
<evidence type="ECO:0000256" key="1">
    <source>
        <dbReference type="ARBA" id="ARBA00004370"/>
    </source>
</evidence>
<dbReference type="Proteomes" id="UP001058974">
    <property type="component" value="Chromosome 2"/>
</dbReference>
<reference evidence="6 7" key="1">
    <citation type="journal article" date="2022" name="Nat. Genet.">
        <title>Improved pea reference genome and pan-genome highlight genomic features and evolutionary characteristics.</title>
        <authorList>
            <person name="Yang T."/>
            <person name="Liu R."/>
            <person name="Luo Y."/>
            <person name="Hu S."/>
            <person name="Wang D."/>
            <person name="Wang C."/>
            <person name="Pandey M.K."/>
            <person name="Ge S."/>
            <person name="Xu Q."/>
            <person name="Li N."/>
            <person name="Li G."/>
            <person name="Huang Y."/>
            <person name="Saxena R.K."/>
            <person name="Ji Y."/>
            <person name="Li M."/>
            <person name="Yan X."/>
            <person name="He Y."/>
            <person name="Liu Y."/>
            <person name="Wang X."/>
            <person name="Xiang C."/>
            <person name="Varshney R.K."/>
            <person name="Ding H."/>
            <person name="Gao S."/>
            <person name="Zong X."/>
        </authorList>
    </citation>
    <scope>NUCLEOTIDE SEQUENCE [LARGE SCALE GENOMIC DNA]</scope>
    <source>
        <strain evidence="6 7">cv. Zhongwan 6</strain>
    </source>
</reference>
<organism evidence="6 7">
    <name type="scientific">Pisum sativum</name>
    <name type="common">Garden pea</name>
    <name type="synonym">Lathyrus oleraceus</name>
    <dbReference type="NCBI Taxonomy" id="3888"/>
    <lineage>
        <taxon>Eukaryota</taxon>
        <taxon>Viridiplantae</taxon>
        <taxon>Streptophyta</taxon>
        <taxon>Embryophyta</taxon>
        <taxon>Tracheophyta</taxon>
        <taxon>Spermatophyta</taxon>
        <taxon>Magnoliopsida</taxon>
        <taxon>eudicotyledons</taxon>
        <taxon>Gunneridae</taxon>
        <taxon>Pentapetalae</taxon>
        <taxon>rosids</taxon>
        <taxon>fabids</taxon>
        <taxon>Fabales</taxon>
        <taxon>Fabaceae</taxon>
        <taxon>Papilionoideae</taxon>
        <taxon>50 kb inversion clade</taxon>
        <taxon>NPAAA clade</taxon>
        <taxon>Hologalegina</taxon>
        <taxon>IRL clade</taxon>
        <taxon>Fabeae</taxon>
        <taxon>Lathyrus</taxon>
    </lineage>
</organism>
<comment type="caution">
    <text evidence="6">The sequence shown here is derived from an EMBL/GenBank/DDBJ whole genome shotgun (WGS) entry which is preliminary data.</text>
</comment>
<protein>
    <recommendedName>
        <fullName evidence="8">Late embryogenesis abundant protein LEA-2 subgroup domain-containing protein</fullName>
    </recommendedName>
</protein>
<name>A0A9D5BCL2_PEA</name>
<accession>A0A9D5BCL2</accession>
<evidence type="ECO:0000313" key="7">
    <source>
        <dbReference type="Proteomes" id="UP001058974"/>
    </source>
</evidence>
<evidence type="ECO:0000313" key="6">
    <source>
        <dbReference type="EMBL" id="KAI5438351.1"/>
    </source>
</evidence>
<feature type="region of interest" description="Disordered" evidence="3">
    <location>
        <begin position="22"/>
        <end position="60"/>
    </location>
</feature>
<evidence type="ECO:0000256" key="5">
    <source>
        <dbReference type="SAM" id="SignalP"/>
    </source>
</evidence>
<comment type="subcellular location">
    <subcellularLocation>
        <location evidence="1">Membrane</location>
    </subcellularLocation>
</comment>
<feature type="signal peptide" evidence="5">
    <location>
        <begin position="1"/>
        <end position="17"/>
    </location>
</feature>
<keyword evidence="7" id="KW-1185">Reference proteome</keyword>
<proteinExistence type="predicted"/>
<feature type="non-terminal residue" evidence="6">
    <location>
        <position position="1"/>
    </location>
</feature>